<accession>A0A2H3CY39</accession>
<dbReference type="EMBL" id="KZ293676">
    <property type="protein sequence ID" value="PBK87925.1"/>
    <property type="molecule type" value="Genomic_DNA"/>
</dbReference>
<organism evidence="2 3">
    <name type="scientific">Armillaria gallica</name>
    <name type="common">Bulbous honey fungus</name>
    <name type="synonym">Armillaria bulbosa</name>
    <dbReference type="NCBI Taxonomy" id="47427"/>
    <lineage>
        <taxon>Eukaryota</taxon>
        <taxon>Fungi</taxon>
        <taxon>Dikarya</taxon>
        <taxon>Basidiomycota</taxon>
        <taxon>Agaricomycotina</taxon>
        <taxon>Agaricomycetes</taxon>
        <taxon>Agaricomycetidae</taxon>
        <taxon>Agaricales</taxon>
        <taxon>Marasmiineae</taxon>
        <taxon>Physalacriaceae</taxon>
        <taxon>Armillaria</taxon>
    </lineage>
</organism>
<keyword evidence="3" id="KW-1185">Reference proteome</keyword>
<gene>
    <name evidence="2" type="ORF">ARMGADRAFT_1121588</name>
</gene>
<dbReference type="Pfam" id="PF20414">
    <property type="entry name" value="DUF6698"/>
    <property type="match status" value="1"/>
</dbReference>
<dbReference type="InParanoid" id="A0A2H3CY39"/>
<evidence type="ECO:0000313" key="2">
    <source>
        <dbReference type="EMBL" id="PBK87925.1"/>
    </source>
</evidence>
<dbReference type="STRING" id="47427.A0A2H3CY39"/>
<dbReference type="AlphaFoldDB" id="A0A2H3CY39"/>
<feature type="compositionally biased region" description="Acidic residues" evidence="1">
    <location>
        <begin position="510"/>
        <end position="525"/>
    </location>
</feature>
<reference evidence="3" key="1">
    <citation type="journal article" date="2017" name="Nat. Ecol. Evol.">
        <title>Genome expansion and lineage-specific genetic innovations in the forest pathogenic fungi Armillaria.</title>
        <authorList>
            <person name="Sipos G."/>
            <person name="Prasanna A.N."/>
            <person name="Walter M.C."/>
            <person name="O'Connor E."/>
            <person name="Balint B."/>
            <person name="Krizsan K."/>
            <person name="Kiss B."/>
            <person name="Hess J."/>
            <person name="Varga T."/>
            <person name="Slot J."/>
            <person name="Riley R."/>
            <person name="Boka B."/>
            <person name="Rigling D."/>
            <person name="Barry K."/>
            <person name="Lee J."/>
            <person name="Mihaltcheva S."/>
            <person name="LaButti K."/>
            <person name="Lipzen A."/>
            <person name="Waldron R."/>
            <person name="Moloney N.M."/>
            <person name="Sperisen C."/>
            <person name="Kredics L."/>
            <person name="Vagvoelgyi C."/>
            <person name="Patrignani A."/>
            <person name="Fitzpatrick D."/>
            <person name="Nagy I."/>
            <person name="Doyle S."/>
            <person name="Anderson J.B."/>
            <person name="Grigoriev I.V."/>
            <person name="Gueldener U."/>
            <person name="Muensterkoetter M."/>
            <person name="Nagy L.G."/>
        </authorList>
    </citation>
    <scope>NUCLEOTIDE SEQUENCE [LARGE SCALE GENOMIC DNA]</scope>
    <source>
        <strain evidence="3">Ar21-2</strain>
    </source>
</reference>
<dbReference type="InterPro" id="IPR046521">
    <property type="entry name" value="DUF6698"/>
</dbReference>
<proteinExistence type="predicted"/>
<sequence length="525" mass="57342">MDIATRLSTTLEMMSMEDVLLVLKDIQLKNQALQEQNCRLLTAPTIHPNVTGSSITTLDSLSALFVSKESRKELEYCAMKMVIFAHVWWEKKGLFAIGLDLESAHHELDAATLTNSLDTGVQRPSQDRVMVLCLVLKLYKFLPEAFHPVVGATMMGQYQKLFKIMLEASAGQPSSTDFEMLQPRCSRAMFRKGILGGVLTAAETHFANAFRATSQRSTALDDQPIATKGTNGDLWHITEVNSAAIAFAAIVIRYLLAGDLEFTPIGKISGINYMADFKYYVERIEDQLKKGTKSMHDTLKFYNNHVFPPTRDHRSRATTVPISLTEEEENFWHEIEAIDKEADLDSDGTNQTLMASVVSVNAPSAVQALMAPIASVNAPSAISIEATTPMQPVLVTNEAPLDATDSGNRVRSKAKGKKRSEPAPRVTRATRSQGGQEVVGAEAPVPPVTQKRKGGKSSAMEGPSDASVLVGRAKSPATTLAKTVTFTPLPTVVSHMALNQGTSIGNNVEQSDDDDDEEEEEEDEE</sequence>
<evidence type="ECO:0000313" key="3">
    <source>
        <dbReference type="Proteomes" id="UP000217790"/>
    </source>
</evidence>
<protein>
    <submittedName>
        <fullName evidence="2">Uncharacterized protein</fullName>
    </submittedName>
</protein>
<name>A0A2H3CY39_ARMGA</name>
<evidence type="ECO:0000256" key="1">
    <source>
        <dbReference type="SAM" id="MobiDB-lite"/>
    </source>
</evidence>
<feature type="region of interest" description="Disordered" evidence="1">
    <location>
        <begin position="397"/>
        <end position="468"/>
    </location>
</feature>
<feature type="compositionally biased region" description="Polar residues" evidence="1">
    <location>
        <begin position="497"/>
        <end position="509"/>
    </location>
</feature>
<dbReference type="Proteomes" id="UP000217790">
    <property type="component" value="Unassembled WGS sequence"/>
</dbReference>
<feature type="region of interest" description="Disordered" evidence="1">
    <location>
        <begin position="497"/>
        <end position="525"/>
    </location>
</feature>
<dbReference type="OrthoDB" id="3231188at2759"/>